<comment type="subcellular location">
    <subcellularLocation>
        <location evidence="1">Nucleus</location>
    </subcellularLocation>
</comment>
<dbReference type="GO" id="GO:0000435">
    <property type="term" value="P:positive regulation of transcription from RNA polymerase II promoter by galactose"/>
    <property type="evidence" value="ECO:0007669"/>
    <property type="project" value="TreeGrafter"/>
</dbReference>
<dbReference type="GO" id="GO:0006012">
    <property type="term" value="P:galactose metabolic process"/>
    <property type="evidence" value="ECO:0007669"/>
    <property type="project" value="UniProtKB-KW"/>
</dbReference>
<dbReference type="SMART" id="SM00066">
    <property type="entry name" value="GAL4"/>
    <property type="match status" value="1"/>
</dbReference>
<keyword evidence="9" id="KW-0539">Nucleus</keyword>
<dbReference type="Gene3D" id="1.20.5.170">
    <property type="match status" value="1"/>
</dbReference>
<keyword evidence="10" id="KW-0119">Carbohydrate metabolism</keyword>
<dbReference type="SMART" id="SM00906">
    <property type="entry name" value="Fungal_trans"/>
    <property type="match status" value="1"/>
</dbReference>
<dbReference type="GeneID" id="34525510"/>
<dbReference type="eggNOG" id="ENOG502QSMN">
    <property type="taxonomic scope" value="Eukaryota"/>
</dbReference>
<dbReference type="CDD" id="cd12148">
    <property type="entry name" value="fungal_TF_MHR"/>
    <property type="match status" value="1"/>
</dbReference>
<dbReference type="PANTHER" id="PTHR47424">
    <property type="entry name" value="REGULATORY PROTEIN GAL4"/>
    <property type="match status" value="1"/>
</dbReference>
<keyword evidence="3" id="KW-0862">Zinc</keyword>
<keyword evidence="2" id="KW-0479">Metal-binding</keyword>
<dbReference type="InterPro" id="IPR051127">
    <property type="entry name" value="Fungal_SecMet_Regulators"/>
</dbReference>
<evidence type="ECO:0000313" key="14">
    <source>
        <dbReference type="Proteomes" id="UP000006310"/>
    </source>
</evidence>
<feature type="region of interest" description="Disordered" evidence="11">
    <location>
        <begin position="98"/>
        <end position="124"/>
    </location>
</feature>
<evidence type="ECO:0000313" key="13">
    <source>
        <dbReference type="EMBL" id="CCK69821.1"/>
    </source>
</evidence>
<dbReference type="InterPro" id="IPR036864">
    <property type="entry name" value="Zn2-C6_fun-type_DNA-bd_sf"/>
</dbReference>
<dbReference type="PROSITE" id="PS50048">
    <property type="entry name" value="ZN2_CY6_FUNGAL_2"/>
    <property type="match status" value="1"/>
</dbReference>
<dbReference type="CDD" id="cd00067">
    <property type="entry name" value="GAL4"/>
    <property type="match status" value="1"/>
</dbReference>
<keyword evidence="8" id="KW-0804">Transcription</keyword>
<dbReference type="CDD" id="cd14654">
    <property type="entry name" value="ZIP_Gal4"/>
    <property type="match status" value="1"/>
</dbReference>
<dbReference type="GO" id="GO:0006351">
    <property type="term" value="P:DNA-templated transcription"/>
    <property type="evidence" value="ECO:0007669"/>
    <property type="project" value="InterPro"/>
</dbReference>
<evidence type="ECO:0000256" key="9">
    <source>
        <dbReference type="ARBA" id="ARBA00023242"/>
    </source>
</evidence>
<keyword evidence="7" id="KW-0010">Activator</keyword>
<evidence type="ECO:0000256" key="4">
    <source>
        <dbReference type="ARBA" id="ARBA00023015"/>
    </source>
</evidence>
<proteinExistence type="predicted"/>
<reference evidence="14" key="2">
    <citation type="submission" date="2012-08" db="EMBL/GenBank/DDBJ databases">
        <title>Genome sequence of Kazachstania naganishii.</title>
        <authorList>
            <person name="Gordon J.L."/>
            <person name="Armisen D."/>
            <person name="Proux-Wera E."/>
            <person name="OhEigeartaigh S.S."/>
            <person name="Byrne K.P."/>
            <person name="Wolfe K.H."/>
        </authorList>
    </citation>
    <scope>NUCLEOTIDE SEQUENCE [LARGE SCALE GENOMIC DNA]</scope>
    <source>
        <strain evidence="14">ATCC MYA-139 / BCRC 22969 / CBS 8797 / CCRC 22969 / KCTC 17520 / NBRC 10181 / NCYC 3082</strain>
    </source>
</reference>
<dbReference type="RefSeq" id="XP_022464067.1">
    <property type="nucleotide sequence ID" value="XM_022607476.1"/>
</dbReference>
<dbReference type="InterPro" id="IPR001138">
    <property type="entry name" value="Zn2Cys6_DnaBD"/>
</dbReference>
<feature type="compositionally biased region" description="Polar residues" evidence="11">
    <location>
        <begin position="106"/>
        <end position="119"/>
    </location>
</feature>
<dbReference type="AlphaFoldDB" id="J7S6K4"/>
<evidence type="ECO:0000256" key="2">
    <source>
        <dbReference type="ARBA" id="ARBA00022723"/>
    </source>
</evidence>
<reference evidence="13 14" key="1">
    <citation type="journal article" date="2011" name="Proc. Natl. Acad. Sci. U.S.A.">
        <title>Evolutionary erosion of yeast sex chromosomes by mating-type switching accidents.</title>
        <authorList>
            <person name="Gordon J.L."/>
            <person name="Armisen D."/>
            <person name="Proux-Wera E."/>
            <person name="Oheigeartaigh S.S."/>
            <person name="Byrne K.P."/>
            <person name="Wolfe K.H."/>
        </authorList>
    </citation>
    <scope>NUCLEOTIDE SEQUENCE [LARGE SCALE GENOMIC DNA]</scope>
    <source>
        <strain evidence="14">ATCC MYA-139 / BCRC 22969 / CBS 8797 / CCRC 22969 / KCTC 17520 / NBRC 10181 / NCYC 3082</strain>
    </source>
</reference>
<dbReference type="EMBL" id="HE978317">
    <property type="protein sequence ID" value="CCK69821.1"/>
    <property type="molecule type" value="Genomic_DNA"/>
</dbReference>
<evidence type="ECO:0000256" key="1">
    <source>
        <dbReference type="ARBA" id="ARBA00004123"/>
    </source>
</evidence>
<feature type="compositionally biased region" description="Basic and acidic residues" evidence="11">
    <location>
        <begin position="854"/>
        <end position="863"/>
    </location>
</feature>
<dbReference type="KEGG" id="kng:KNAG_0D00690"/>
<feature type="region of interest" description="Disordered" evidence="11">
    <location>
        <begin position="851"/>
        <end position="875"/>
    </location>
</feature>
<keyword evidence="6" id="KW-0299">Galactose metabolism</keyword>
<evidence type="ECO:0000256" key="11">
    <source>
        <dbReference type="SAM" id="MobiDB-lite"/>
    </source>
</evidence>
<dbReference type="InterPro" id="IPR007219">
    <property type="entry name" value="XnlR_reg_dom"/>
</dbReference>
<keyword evidence="14" id="KW-1185">Reference proteome</keyword>
<evidence type="ECO:0000256" key="6">
    <source>
        <dbReference type="ARBA" id="ARBA00023144"/>
    </source>
</evidence>
<dbReference type="GO" id="GO:0000978">
    <property type="term" value="F:RNA polymerase II cis-regulatory region sequence-specific DNA binding"/>
    <property type="evidence" value="ECO:0007669"/>
    <property type="project" value="TreeGrafter"/>
</dbReference>
<dbReference type="STRING" id="1071383.J7S6K4"/>
<dbReference type="PANTHER" id="PTHR47424:SF3">
    <property type="entry name" value="REGULATORY PROTEIN GAL4"/>
    <property type="match status" value="1"/>
</dbReference>
<feature type="domain" description="Zn(2)-C6 fungal-type" evidence="12">
    <location>
        <begin position="20"/>
        <end position="50"/>
    </location>
</feature>
<dbReference type="PROSITE" id="PS00463">
    <property type="entry name" value="ZN2_CY6_FUNGAL_1"/>
    <property type="match status" value="1"/>
</dbReference>
<dbReference type="SUPFAM" id="SSF57701">
    <property type="entry name" value="Zn2/Cys6 DNA-binding domain"/>
    <property type="match status" value="1"/>
</dbReference>
<dbReference type="Proteomes" id="UP000006310">
    <property type="component" value="Chromosome 4"/>
</dbReference>
<evidence type="ECO:0000256" key="7">
    <source>
        <dbReference type="ARBA" id="ARBA00023159"/>
    </source>
</evidence>
<organism evidence="13 14">
    <name type="scientific">Huiozyma naganishii (strain ATCC MYA-139 / BCRC 22969 / CBS 8797 / KCTC 17520 / NBRC 10181 / NCYC 3082 / Yp74L-3)</name>
    <name type="common">Yeast</name>
    <name type="synonym">Kazachstania naganishii</name>
    <dbReference type="NCBI Taxonomy" id="1071383"/>
    <lineage>
        <taxon>Eukaryota</taxon>
        <taxon>Fungi</taxon>
        <taxon>Dikarya</taxon>
        <taxon>Ascomycota</taxon>
        <taxon>Saccharomycotina</taxon>
        <taxon>Saccharomycetes</taxon>
        <taxon>Saccharomycetales</taxon>
        <taxon>Saccharomycetaceae</taxon>
        <taxon>Huiozyma</taxon>
    </lineage>
</organism>
<evidence type="ECO:0000259" key="12">
    <source>
        <dbReference type="PROSITE" id="PS50048"/>
    </source>
</evidence>
<name>J7S6K4_HUIN7</name>
<evidence type="ECO:0000256" key="5">
    <source>
        <dbReference type="ARBA" id="ARBA00023125"/>
    </source>
</evidence>
<evidence type="ECO:0000256" key="3">
    <source>
        <dbReference type="ARBA" id="ARBA00022833"/>
    </source>
</evidence>
<dbReference type="Gene3D" id="4.10.240.10">
    <property type="entry name" value="Zn(2)-C6 fungal-type DNA-binding domain"/>
    <property type="match status" value="1"/>
</dbReference>
<evidence type="ECO:0000256" key="10">
    <source>
        <dbReference type="ARBA" id="ARBA00023277"/>
    </source>
</evidence>
<dbReference type="HOGENOM" id="CLU_008599_2_0_1"/>
<dbReference type="Pfam" id="PF00172">
    <property type="entry name" value="Zn_clus"/>
    <property type="match status" value="1"/>
</dbReference>
<accession>J7S6K4</accession>
<sequence>MIRMKEEESRHHANSSTDQACDLCRIKKLKCSKDKPACRKCAKNGWNCTYSPKAKRSPLTRAHLTEVENELAYFQSLFNTLYPNQQLNDVMERLGTGMSDAPSAASLDTTRGASSSPVTRTGKDGSNVLFTQEVDGTCIPADILNGFNWSELSMASDAVNSNTFVNFLDGVNCGVYGPASKVSQMRSIKSNIHGFMTVNSIKQLVNDSSDNVTEGGLDRTNFIAGEGSQQHNVVLDKVFLTKKSTTKRYVQYYFEKFHPFHPIINEREFMAHFKSRDTLMVPDDIKDWASTKKTLSTDNIEWQFLLSIVLALGSWCNDGESTDIDRYYYKSAAFYLNDANMLLFTSSVNLIVTLNLFSLYLTIKNTFWNNLNSAYQINGLAIRMAVSLGLNIKDIPTSTENVTMLKQRKLLWYALVNQDILLNMHFDRSNLFNSLNYIPIDELQIFLNANEHKEFISITDMNQWLLLKLRTVNTCDYSTLLSTVNFLDKVGDKITHPVKDMLQLHINNFTIRKFVSVNDQLSETNVLEKVLELHLRSVRRLFLCIDSQLQTGKNRTSPFVAWCFVSQLFDFSATILKYLFDTRFPLVNTNYSTSNELMMHLKSIVKYLQVFKDLHLLQNSAIDFYLNLLNNVLSTTFSGNDNINVLRNPSTADDMPISANNTNNILSNNDQSYMKTANNGNNRLATITESSNLGANASYKPTKSYTNLINLLSNKLTTSPSVSFFPTSSNPPSNPTTPQILGLQDQPGWRPMNNENNPATENNPTFTGGTNSQTSMFPSMSMENPLTLMNNPLPGNPGINSNLNWNDNSAFSTVGFTNGLFNTTTMDDVYNYLFDDNTTVQNMPSSNIVSDVTASERTEDKPFMFRQPSTNSTGD</sequence>
<dbReference type="FunFam" id="4.10.240.10:FF:000009">
    <property type="entry name" value="C6 transcription factor (Gal4)"/>
    <property type="match status" value="1"/>
</dbReference>
<dbReference type="GO" id="GO:0005634">
    <property type="term" value="C:nucleus"/>
    <property type="evidence" value="ECO:0007669"/>
    <property type="project" value="UniProtKB-SubCell"/>
</dbReference>
<keyword evidence="4" id="KW-0805">Transcription regulation</keyword>
<keyword evidence="5" id="KW-0238">DNA-binding</keyword>
<gene>
    <name evidence="13" type="primary">KNAG0D00690</name>
    <name evidence="13" type="ordered locus">KNAG_0D00690</name>
</gene>
<dbReference type="Pfam" id="PF04082">
    <property type="entry name" value="Fungal_trans"/>
    <property type="match status" value="1"/>
</dbReference>
<dbReference type="GO" id="GO:0008270">
    <property type="term" value="F:zinc ion binding"/>
    <property type="evidence" value="ECO:0007669"/>
    <property type="project" value="InterPro"/>
</dbReference>
<protein>
    <recommendedName>
        <fullName evidence="12">Zn(2)-C6 fungal-type domain-containing protein</fullName>
    </recommendedName>
</protein>
<dbReference type="OrthoDB" id="3364175at2759"/>
<dbReference type="InterPro" id="IPR005600">
    <property type="entry name" value="Gal4_dimer_dom"/>
</dbReference>
<dbReference type="GO" id="GO:0000981">
    <property type="term" value="F:DNA-binding transcription factor activity, RNA polymerase II-specific"/>
    <property type="evidence" value="ECO:0007669"/>
    <property type="project" value="InterPro"/>
</dbReference>
<evidence type="ECO:0000256" key="8">
    <source>
        <dbReference type="ARBA" id="ARBA00023163"/>
    </source>
</evidence>